<comment type="caution">
    <text evidence="1">The sequence shown here is derived from an EMBL/GenBank/DDBJ whole genome shotgun (WGS) entry which is preliminary data.</text>
</comment>
<evidence type="ECO:0000313" key="2">
    <source>
        <dbReference type="Proteomes" id="UP000499080"/>
    </source>
</evidence>
<name>A0A4Y2MLL3_ARAVE</name>
<evidence type="ECO:0000313" key="1">
    <source>
        <dbReference type="EMBL" id="GBN28061.1"/>
    </source>
</evidence>
<organism evidence="1 2">
    <name type="scientific">Araneus ventricosus</name>
    <name type="common">Orbweaver spider</name>
    <name type="synonym">Epeira ventricosa</name>
    <dbReference type="NCBI Taxonomy" id="182803"/>
    <lineage>
        <taxon>Eukaryota</taxon>
        <taxon>Metazoa</taxon>
        <taxon>Ecdysozoa</taxon>
        <taxon>Arthropoda</taxon>
        <taxon>Chelicerata</taxon>
        <taxon>Arachnida</taxon>
        <taxon>Araneae</taxon>
        <taxon>Araneomorphae</taxon>
        <taxon>Entelegynae</taxon>
        <taxon>Araneoidea</taxon>
        <taxon>Araneidae</taxon>
        <taxon>Araneus</taxon>
    </lineage>
</organism>
<dbReference type="Proteomes" id="UP000499080">
    <property type="component" value="Unassembled WGS sequence"/>
</dbReference>
<proteinExistence type="predicted"/>
<accession>A0A4Y2MLL3</accession>
<dbReference type="AlphaFoldDB" id="A0A4Y2MLL3"/>
<gene>
    <name evidence="1" type="ORF">AVEN_215461_1</name>
</gene>
<reference evidence="1 2" key="1">
    <citation type="journal article" date="2019" name="Sci. Rep.">
        <title>Orb-weaving spider Araneus ventricosus genome elucidates the spidroin gene catalogue.</title>
        <authorList>
            <person name="Kono N."/>
            <person name="Nakamura H."/>
            <person name="Ohtoshi R."/>
            <person name="Moran D.A.P."/>
            <person name="Shinohara A."/>
            <person name="Yoshida Y."/>
            <person name="Fujiwara M."/>
            <person name="Mori M."/>
            <person name="Tomita M."/>
            <person name="Arakawa K."/>
        </authorList>
    </citation>
    <scope>NUCLEOTIDE SEQUENCE [LARGE SCALE GENOMIC DNA]</scope>
</reference>
<dbReference type="EMBL" id="BGPR01007590">
    <property type="protein sequence ID" value="GBN28061.1"/>
    <property type="molecule type" value="Genomic_DNA"/>
</dbReference>
<keyword evidence="2" id="KW-1185">Reference proteome</keyword>
<sequence length="93" mass="10321">MLFLTIASSFIEKGITRIQVRTISDISHTHLPIETLSLAACLASGIVMQDDDAITELLIACSPYTSTIGWRISCAETFLAHKKRIMLRTPTRD</sequence>
<protein>
    <submittedName>
        <fullName evidence="1">Uncharacterized protein</fullName>
    </submittedName>
</protein>